<evidence type="ECO:0000313" key="1">
    <source>
        <dbReference type="EMBL" id="ERK50838.1"/>
    </source>
</evidence>
<reference evidence="1 2" key="1">
    <citation type="submission" date="2013-06" db="EMBL/GenBank/DDBJ databases">
        <authorList>
            <person name="Weinstock G."/>
            <person name="Sodergren E."/>
            <person name="Lobos E.A."/>
            <person name="Fulton L."/>
            <person name="Fulton R."/>
            <person name="Courtney L."/>
            <person name="Fronick C."/>
            <person name="O'Laughlin M."/>
            <person name="Godfrey J."/>
            <person name="Wilson R.M."/>
            <person name="Miner T."/>
            <person name="Farmer C."/>
            <person name="Delehaunty K."/>
            <person name="Cordes M."/>
            <person name="Minx P."/>
            <person name="Tomlinson C."/>
            <person name="Chen J."/>
            <person name="Wollam A."/>
            <person name="Pepin K.H."/>
            <person name="Bhonagiri V."/>
            <person name="Zhang X."/>
            <person name="Warren W."/>
            <person name="Mitreva M."/>
            <person name="Mardis E.R."/>
            <person name="Wilson R.K."/>
        </authorList>
    </citation>
    <scope>NUCLEOTIDE SEQUENCE [LARGE SCALE GENOMIC DNA]</scope>
    <source>
        <strain evidence="1 2">ATCC 29099</strain>
    </source>
</reference>
<organism evidence="1 2">
    <name type="scientific">Eubacterium ramulus ATCC 29099</name>
    <dbReference type="NCBI Taxonomy" id="1256908"/>
    <lineage>
        <taxon>Bacteria</taxon>
        <taxon>Bacillati</taxon>
        <taxon>Bacillota</taxon>
        <taxon>Clostridia</taxon>
        <taxon>Eubacteriales</taxon>
        <taxon>Eubacteriaceae</taxon>
        <taxon>Eubacterium</taxon>
    </lineage>
</organism>
<evidence type="ECO:0000313" key="2">
    <source>
        <dbReference type="Proteomes" id="UP000016608"/>
    </source>
</evidence>
<dbReference type="AlphaFoldDB" id="U2RB54"/>
<proteinExistence type="predicted"/>
<dbReference type="Proteomes" id="UP000016608">
    <property type="component" value="Unassembled WGS sequence"/>
</dbReference>
<accession>U2RB54</accession>
<sequence length="52" mass="5905">MYNFTFLKWRAGGGHAHGHGHFSASAFHLLQTVPQLTLPYFCTGIFFCFVIE</sequence>
<comment type="caution">
    <text evidence="1">The sequence shown here is derived from an EMBL/GenBank/DDBJ whole genome shotgun (WGS) entry which is preliminary data.</text>
</comment>
<name>U2RB54_EUBRA</name>
<dbReference type="EMBL" id="AWVJ01000040">
    <property type="protein sequence ID" value="ERK50838.1"/>
    <property type="molecule type" value="Genomic_DNA"/>
</dbReference>
<gene>
    <name evidence="1" type="ORF">HMPREF0373_00526</name>
</gene>
<keyword evidence="2" id="KW-1185">Reference proteome</keyword>
<protein>
    <submittedName>
        <fullName evidence="1">Uncharacterized protein</fullName>
    </submittedName>
</protein>
<dbReference type="HOGENOM" id="CLU_3080004_0_0_9"/>